<organism evidence="1 2">
    <name type="scientific">Acinetobacter terrae</name>
    <dbReference type="NCBI Taxonomy" id="2731247"/>
    <lineage>
        <taxon>Bacteria</taxon>
        <taxon>Pseudomonadati</taxon>
        <taxon>Pseudomonadota</taxon>
        <taxon>Gammaproteobacteria</taxon>
        <taxon>Moraxellales</taxon>
        <taxon>Moraxellaceae</taxon>
        <taxon>Acinetobacter</taxon>
        <taxon>Acinetobacter Taxon 24</taxon>
    </lineage>
</organism>
<evidence type="ECO:0000313" key="2">
    <source>
        <dbReference type="Proteomes" id="UP000546536"/>
    </source>
</evidence>
<proteinExistence type="predicted"/>
<keyword evidence="2" id="KW-1185">Reference proteome</keyword>
<dbReference type="EMBL" id="JABERG010000016">
    <property type="protein sequence ID" value="NNH88207.1"/>
    <property type="molecule type" value="Genomic_DNA"/>
</dbReference>
<gene>
    <name evidence="1" type="ORF">HLH13_10935</name>
</gene>
<protein>
    <submittedName>
        <fullName evidence="1">Uncharacterized protein</fullName>
    </submittedName>
</protein>
<comment type="caution">
    <text evidence="1">The sequence shown here is derived from an EMBL/GenBank/DDBJ whole genome shotgun (WGS) entry which is preliminary data.</text>
</comment>
<dbReference type="Proteomes" id="UP000546536">
    <property type="component" value="Unassembled WGS sequence"/>
</dbReference>
<reference evidence="1 2" key="1">
    <citation type="submission" date="2020-04" db="EMBL/GenBank/DDBJ databases">
        <title>Acinetobacter Taxon 24.</title>
        <authorList>
            <person name="Nemec A."/>
            <person name="Radolfova-Krizova L."/>
            <person name="Higgins P.G."/>
            <person name="Spanelova P."/>
        </authorList>
    </citation>
    <scope>NUCLEOTIDE SEQUENCE [LARGE SCALE GENOMIC DNA]</scope>
    <source>
        <strain evidence="1 2">ANC 4279</strain>
    </source>
</reference>
<sequence>MIQFTDLNNAKHFVNTDNLNNVVIREQGDCHVLAFHMINQSVVPITVDRSTAERVMKEMGAI</sequence>
<evidence type="ECO:0000313" key="1">
    <source>
        <dbReference type="EMBL" id="NNH88207.1"/>
    </source>
</evidence>
<name>A0ABX1V6M3_9GAMM</name>
<dbReference type="RefSeq" id="WP_171544710.1">
    <property type="nucleotide sequence ID" value="NZ_JABERG010000016.1"/>
</dbReference>
<accession>A0ABX1V6M3</accession>